<keyword evidence="4" id="KW-0689">Ribosomal protein</keyword>
<proteinExistence type="inferred from homology"/>
<evidence type="ECO:0000256" key="1">
    <source>
        <dbReference type="ARBA" id="ARBA00004173"/>
    </source>
</evidence>
<sequence length="126" mass="14787">MVSFKRARGLLPIVKYFRTPLALNDLNIDRTFLQQVNLKPVKSIEFTFNPFFSRTYSIRHVSTLLISPRWRSSNENCIMRVNVRSDKFPPQMQVVFINGNILIVKTENLSDREVLECLMTECSKFQ</sequence>
<dbReference type="GO" id="GO:0005762">
    <property type="term" value="C:mitochondrial large ribosomal subunit"/>
    <property type="evidence" value="ECO:0007669"/>
    <property type="project" value="TreeGrafter"/>
</dbReference>
<keyword evidence="3" id="KW-0809">Transit peptide</keyword>
<evidence type="ECO:0000256" key="3">
    <source>
        <dbReference type="ARBA" id="ARBA00022946"/>
    </source>
</evidence>
<comment type="similarity">
    <text evidence="2">Belongs to the mitochondrion-specific ribosomal protein mL53 family.</text>
</comment>
<dbReference type="Pfam" id="PF10780">
    <property type="entry name" value="MRP_L53"/>
    <property type="match status" value="1"/>
</dbReference>
<evidence type="ECO:0000256" key="4">
    <source>
        <dbReference type="ARBA" id="ARBA00022980"/>
    </source>
</evidence>
<evidence type="ECO:0000256" key="7">
    <source>
        <dbReference type="ARBA" id="ARBA00035180"/>
    </source>
</evidence>
<dbReference type="AlphaFoldDB" id="A0A5K3F903"/>
<protein>
    <recommendedName>
        <fullName evidence="7">Large ribosomal subunit protein mL53</fullName>
    </recommendedName>
    <alternativeName>
        <fullName evidence="8">39S ribosomal protein L53, mitochondrial</fullName>
    </alternativeName>
</protein>
<evidence type="ECO:0000256" key="8">
    <source>
        <dbReference type="ARBA" id="ARBA00042721"/>
    </source>
</evidence>
<name>A0A5K3F903_MESCO</name>
<dbReference type="Gene3D" id="3.40.30.10">
    <property type="entry name" value="Glutaredoxin"/>
    <property type="match status" value="1"/>
</dbReference>
<dbReference type="WBParaSite" id="MCU_005661-RE">
    <property type="protein sequence ID" value="MCU_005661-RE"/>
    <property type="gene ID" value="MCU_005661"/>
</dbReference>
<dbReference type="PANTHER" id="PTHR33618">
    <property type="entry name" value="39S RIBOSOMAL PROTEIN L53, MITOCHONDRIAL"/>
    <property type="match status" value="1"/>
</dbReference>
<dbReference type="InterPro" id="IPR052473">
    <property type="entry name" value="mtLSU_mL53"/>
</dbReference>
<comment type="subcellular location">
    <subcellularLocation>
        <location evidence="1">Mitochondrion</location>
    </subcellularLocation>
</comment>
<evidence type="ECO:0000313" key="9">
    <source>
        <dbReference type="WBParaSite" id="MCU_005661-RE"/>
    </source>
</evidence>
<organism evidence="9">
    <name type="scientific">Mesocestoides corti</name>
    <name type="common">Flatworm</name>
    <dbReference type="NCBI Taxonomy" id="53468"/>
    <lineage>
        <taxon>Eukaryota</taxon>
        <taxon>Metazoa</taxon>
        <taxon>Spiralia</taxon>
        <taxon>Lophotrochozoa</taxon>
        <taxon>Platyhelminthes</taxon>
        <taxon>Cestoda</taxon>
        <taxon>Eucestoda</taxon>
        <taxon>Cyclophyllidea</taxon>
        <taxon>Mesocestoididae</taxon>
        <taxon>Mesocestoides</taxon>
    </lineage>
</organism>
<reference evidence="9" key="1">
    <citation type="submission" date="2019-11" db="UniProtKB">
        <authorList>
            <consortium name="WormBaseParasite"/>
        </authorList>
    </citation>
    <scope>IDENTIFICATION</scope>
</reference>
<dbReference type="InterPro" id="IPR019716">
    <property type="entry name" value="Ribosomal_mL53"/>
</dbReference>
<keyword evidence="6" id="KW-0687">Ribonucleoprotein</keyword>
<keyword evidence="5" id="KW-0496">Mitochondrion</keyword>
<accession>A0A5K3F903</accession>
<evidence type="ECO:0000256" key="5">
    <source>
        <dbReference type="ARBA" id="ARBA00023128"/>
    </source>
</evidence>
<evidence type="ECO:0000256" key="2">
    <source>
        <dbReference type="ARBA" id="ARBA00005557"/>
    </source>
</evidence>
<evidence type="ECO:0000256" key="6">
    <source>
        <dbReference type="ARBA" id="ARBA00023274"/>
    </source>
</evidence>
<dbReference type="PANTHER" id="PTHR33618:SF1">
    <property type="entry name" value="LARGE RIBOSOMAL SUBUNIT PROTEIN ML53"/>
    <property type="match status" value="1"/>
</dbReference>